<dbReference type="InterPro" id="IPR010463">
    <property type="entry name" value="DUF1057"/>
</dbReference>
<dbReference type="EMBL" id="AMQN01004335">
    <property type="status" value="NOT_ANNOTATED_CDS"/>
    <property type="molecule type" value="Genomic_DNA"/>
</dbReference>
<evidence type="ECO:0000313" key="3">
    <source>
        <dbReference type="Proteomes" id="UP000014760"/>
    </source>
</evidence>
<accession>R7VCB0</accession>
<reference evidence="1 3" key="2">
    <citation type="journal article" date="2013" name="Nature">
        <title>Insights into bilaterian evolution from three spiralian genomes.</title>
        <authorList>
            <person name="Simakov O."/>
            <person name="Marletaz F."/>
            <person name="Cho S.J."/>
            <person name="Edsinger-Gonzales E."/>
            <person name="Havlak P."/>
            <person name="Hellsten U."/>
            <person name="Kuo D.H."/>
            <person name="Larsson T."/>
            <person name="Lv J."/>
            <person name="Arendt D."/>
            <person name="Savage R."/>
            <person name="Osoegawa K."/>
            <person name="de Jong P."/>
            <person name="Grimwood J."/>
            <person name="Chapman J.A."/>
            <person name="Shapiro H."/>
            <person name="Aerts A."/>
            <person name="Otillar R.P."/>
            <person name="Terry A.Y."/>
            <person name="Boore J.L."/>
            <person name="Grigoriev I.V."/>
            <person name="Lindberg D.R."/>
            <person name="Seaver E.C."/>
            <person name="Weisblat D.A."/>
            <person name="Putnam N.H."/>
            <person name="Rokhsar D.S."/>
        </authorList>
    </citation>
    <scope>NUCLEOTIDE SEQUENCE</scope>
    <source>
        <strain evidence="1 3">I ESC-2004</strain>
    </source>
</reference>
<protein>
    <recommendedName>
        <fullName evidence="4">AB hydrolase-1 domain-containing protein</fullName>
    </recommendedName>
</protein>
<evidence type="ECO:0000313" key="1">
    <source>
        <dbReference type="EMBL" id="ELU16254.1"/>
    </source>
</evidence>
<dbReference type="PANTHER" id="PTHR47533:SF4">
    <property type="entry name" value="AB HYDROLASE-1 DOMAIN-CONTAINING PROTEIN"/>
    <property type="match status" value="1"/>
</dbReference>
<dbReference type="InterPro" id="IPR029058">
    <property type="entry name" value="AB_hydrolase_fold"/>
</dbReference>
<dbReference type="SUPFAM" id="SSF53474">
    <property type="entry name" value="alpha/beta-Hydrolases"/>
    <property type="match status" value="1"/>
</dbReference>
<proteinExistence type="predicted"/>
<dbReference type="PANTHER" id="PTHR47533">
    <property type="entry name" value="PROTEIN CBG21859"/>
    <property type="match status" value="1"/>
</dbReference>
<reference evidence="3" key="1">
    <citation type="submission" date="2012-12" db="EMBL/GenBank/DDBJ databases">
        <authorList>
            <person name="Hellsten U."/>
            <person name="Grimwood J."/>
            <person name="Chapman J.A."/>
            <person name="Shapiro H."/>
            <person name="Aerts A."/>
            <person name="Otillar R.P."/>
            <person name="Terry A.Y."/>
            <person name="Boore J.L."/>
            <person name="Simakov O."/>
            <person name="Marletaz F."/>
            <person name="Cho S.-J."/>
            <person name="Edsinger-Gonzales E."/>
            <person name="Havlak P."/>
            <person name="Kuo D.-H."/>
            <person name="Larsson T."/>
            <person name="Lv J."/>
            <person name="Arendt D."/>
            <person name="Savage R."/>
            <person name="Osoegawa K."/>
            <person name="de Jong P."/>
            <person name="Lindberg D.R."/>
            <person name="Seaver E.C."/>
            <person name="Weisblat D.A."/>
            <person name="Putnam N.H."/>
            <person name="Grigoriev I.V."/>
            <person name="Rokhsar D.S."/>
        </authorList>
    </citation>
    <scope>NUCLEOTIDE SEQUENCE</scope>
    <source>
        <strain evidence="3">I ESC-2004</strain>
    </source>
</reference>
<dbReference type="EMBL" id="KB293237">
    <property type="protein sequence ID" value="ELU16254.1"/>
    <property type="molecule type" value="Genomic_DNA"/>
</dbReference>
<dbReference type="Proteomes" id="UP000014760">
    <property type="component" value="Unassembled WGS sequence"/>
</dbReference>
<evidence type="ECO:0000313" key="2">
    <source>
        <dbReference type="EnsemblMetazoa" id="CapteP221854"/>
    </source>
</evidence>
<dbReference type="EMBL" id="AMQN01004334">
    <property type="status" value="NOT_ANNOTATED_CDS"/>
    <property type="molecule type" value="Genomic_DNA"/>
</dbReference>
<gene>
    <name evidence="1" type="ORF">CAPTEDRAFT_221854</name>
</gene>
<sequence>MNVVYIDTGYDLSSAEKTKVATVILAHGAGQTHKDMLPLAENLAQEGFRVVVPNFPGMGLTQSSDHLDNKMYGHTVEENMDFLGNFIHFLGIGKVDLIIGHSAACYALASLVTFLQHVDGYVYVCPGTGPEPPQGVQPYWFFKTIVWMWEHPLLWPIVAAAIKLLAIPLSKGAIPNEVRSATIALQSLIGARLYLTPKLAVMLKELNIPLLYCFTTGDPLISEQQYKDYAELNGISSFDVYDKELKLIEEGKRDFSDRFCLGLKFDLATHHPMKKLGCREILVKHIKEIFHYNQKKFKNT</sequence>
<dbReference type="EnsemblMetazoa" id="CapteT221854">
    <property type="protein sequence ID" value="CapteP221854"/>
    <property type="gene ID" value="CapteG221854"/>
</dbReference>
<dbReference type="OrthoDB" id="6431331at2759"/>
<dbReference type="AlphaFoldDB" id="R7VCB0"/>
<dbReference type="HOGENOM" id="CLU_837519_0_0_1"/>
<dbReference type="Pfam" id="PF06342">
    <property type="entry name" value="DUF1057"/>
    <property type="match status" value="1"/>
</dbReference>
<name>R7VCB0_CAPTE</name>
<dbReference type="Gene3D" id="3.40.50.1820">
    <property type="entry name" value="alpha/beta hydrolase"/>
    <property type="match status" value="1"/>
</dbReference>
<dbReference type="OMA" id="YLFTRCA"/>
<keyword evidence="3" id="KW-1185">Reference proteome</keyword>
<evidence type="ECO:0008006" key="4">
    <source>
        <dbReference type="Google" id="ProtNLM"/>
    </source>
</evidence>
<reference evidence="2" key="3">
    <citation type="submission" date="2015-06" db="UniProtKB">
        <authorList>
            <consortium name="EnsemblMetazoa"/>
        </authorList>
    </citation>
    <scope>IDENTIFICATION</scope>
</reference>
<dbReference type="ESTHER" id="capte-r7vcb0">
    <property type="family name" value="Duf_1057"/>
</dbReference>
<organism evidence="1">
    <name type="scientific">Capitella teleta</name>
    <name type="common">Polychaete worm</name>
    <dbReference type="NCBI Taxonomy" id="283909"/>
    <lineage>
        <taxon>Eukaryota</taxon>
        <taxon>Metazoa</taxon>
        <taxon>Spiralia</taxon>
        <taxon>Lophotrochozoa</taxon>
        <taxon>Annelida</taxon>
        <taxon>Polychaeta</taxon>
        <taxon>Sedentaria</taxon>
        <taxon>Scolecida</taxon>
        <taxon>Capitellidae</taxon>
        <taxon>Capitella</taxon>
    </lineage>
</organism>